<reference evidence="5" key="1">
    <citation type="submission" date="2023-07" db="EMBL/GenBank/DDBJ databases">
        <title>A chromosome-level genome assembly of Lolium multiflorum.</title>
        <authorList>
            <person name="Chen Y."/>
            <person name="Copetti D."/>
            <person name="Kolliker R."/>
            <person name="Studer B."/>
        </authorList>
    </citation>
    <scope>NUCLEOTIDE SEQUENCE</scope>
    <source>
        <strain evidence="5">02402/16</strain>
        <tissue evidence="5">Leaf</tissue>
    </source>
</reference>
<dbReference type="Pfam" id="PF22486">
    <property type="entry name" value="MATH_2"/>
    <property type="match status" value="1"/>
</dbReference>
<comment type="caution">
    <text evidence="5">The sequence shown here is derived from an EMBL/GenBank/DDBJ whole genome shotgun (WGS) entry which is preliminary data.</text>
</comment>
<name>A0AAD8W652_LOLMU</name>
<accession>A0AAD8W652</accession>
<dbReference type="Gene3D" id="1.25.40.420">
    <property type="match status" value="1"/>
</dbReference>
<dbReference type="Pfam" id="PF24570">
    <property type="entry name" value="BACK_BPM_SPOP"/>
    <property type="match status" value="1"/>
</dbReference>
<comment type="pathway">
    <text evidence="1">Protein modification; protein ubiquitination.</text>
</comment>
<dbReference type="Pfam" id="PF00651">
    <property type="entry name" value="BTB"/>
    <property type="match status" value="1"/>
</dbReference>
<evidence type="ECO:0000259" key="3">
    <source>
        <dbReference type="PROSITE" id="PS50097"/>
    </source>
</evidence>
<dbReference type="InterPro" id="IPR000210">
    <property type="entry name" value="BTB/POZ_dom"/>
</dbReference>
<dbReference type="PANTHER" id="PTHR26379">
    <property type="entry name" value="BTB/POZ AND MATH DOMAIN-CONTAINING PROTEIN 1"/>
    <property type="match status" value="1"/>
</dbReference>
<dbReference type="InterPro" id="IPR002083">
    <property type="entry name" value="MATH/TRAF_dom"/>
</dbReference>
<dbReference type="InterPro" id="IPR056423">
    <property type="entry name" value="BACK_BPM_SPOP"/>
</dbReference>
<dbReference type="InterPro" id="IPR011333">
    <property type="entry name" value="SKP1/BTB/POZ_sf"/>
</dbReference>
<evidence type="ECO:0000313" key="6">
    <source>
        <dbReference type="Proteomes" id="UP001231189"/>
    </source>
</evidence>
<dbReference type="CDD" id="cd00121">
    <property type="entry name" value="MATH"/>
    <property type="match status" value="1"/>
</dbReference>
<dbReference type="AlphaFoldDB" id="A0AAD8W652"/>
<gene>
    <name evidence="5" type="ORF">QYE76_061235</name>
</gene>
<dbReference type="EMBL" id="JAUUTY010000004">
    <property type="protein sequence ID" value="KAK1643430.1"/>
    <property type="molecule type" value="Genomic_DNA"/>
</dbReference>
<dbReference type="SUPFAM" id="SSF54695">
    <property type="entry name" value="POZ domain"/>
    <property type="match status" value="1"/>
</dbReference>
<dbReference type="GO" id="GO:0016567">
    <property type="term" value="P:protein ubiquitination"/>
    <property type="evidence" value="ECO:0007669"/>
    <property type="project" value="InterPro"/>
</dbReference>
<dbReference type="InterPro" id="IPR045005">
    <property type="entry name" value="BPM1-6"/>
</dbReference>
<evidence type="ECO:0000256" key="1">
    <source>
        <dbReference type="ARBA" id="ARBA00004906"/>
    </source>
</evidence>
<dbReference type="InterPro" id="IPR008974">
    <property type="entry name" value="TRAF-like"/>
</dbReference>
<feature type="domain" description="MATH" evidence="4">
    <location>
        <begin position="23"/>
        <end position="153"/>
    </location>
</feature>
<sequence>MAEHCKISAVFVAEEMSYVAEEKLHFVLKLDGYSRAKEIFKTGEQVVSNQFTVGGHTWAVRYFPNGVSEKYANFISVYLLLKSASEKGTKATFTLSVLDKDGEPVRSFSRTVHIHTFSRGEASDWGHHDMIKKVDLEGSEHLRDDCLTMRCDIVMKENHDEETSDLHRHLGNLLKSKDAADVTFQVGGEWFSAHRCILAARSTVFKAELLGAMKESSPGSPIEIRDMEADVFNSLLHFIYTESLPPPGSATNKGAEAHGDLVMAGHLLVAADRYDIGRLKLICEKKLCDHMDSDMVATNLALAEQHGFHGLKKACLKFLACASNLKAMVESDGFEHLKSSCPSVVKELIASVQPAELKAKKDLVMKI</sequence>
<dbReference type="Proteomes" id="UP001231189">
    <property type="component" value="Unassembled WGS sequence"/>
</dbReference>
<evidence type="ECO:0000313" key="5">
    <source>
        <dbReference type="EMBL" id="KAK1643430.1"/>
    </source>
</evidence>
<proteinExistence type="inferred from homology"/>
<feature type="domain" description="BTB" evidence="3">
    <location>
        <begin position="180"/>
        <end position="248"/>
    </location>
</feature>
<dbReference type="PANTHER" id="PTHR26379:SF492">
    <property type="entry name" value="BTB DOMAIN-CONTAINING PROTEIN"/>
    <property type="match status" value="1"/>
</dbReference>
<dbReference type="PROSITE" id="PS50097">
    <property type="entry name" value="BTB"/>
    <property type="match status" value="1"/>
</dbReference>
<evidence type="ECO:0000259" key="4">
    <source>
        <dbReference type="PROSITE" id="PS50144"/>
    </source>
</evidence>
<dbReference type="SMART" id="SM00225">
    <property type="entry name" value="BTB"/>
    <property type="match status" value="1"/>
</dbReference>
<dbReference type="Gene3D" id="3.30.710.10">
    <property type="entry name" value="Potassium Channel Kv1.1, Chain A"/>
    <property type="match status" value="1"/>
</dbReference>
<dbReference type="Gene3D" id="2.60.210.10">
    <property type="entry name" value="Apoptosis, Tumor Necrosis Factor Receptor Associated Protein 2, Chain A"/>
    <property type="match status" value="1"/>
</dbReference>
<dbReference type="SUPFAM" id="SSF49599">
    <property type="entry name" value="TRAF domain-like"/>
    <property type="match status" value="1"/>
</dbReference>
<evidence type="ECO:0000256" key="2">
    <source>
        <dbReference type="ARBA" id="ARBA00010846"/>
    </source>
</evidence>
<organism evidence="5 6">
    <name type="scientific">Lolium multiflorum</name>
    <name type="common">Italian ryegrass</name>
    <name type="synonym">Lolium perenne subsp. multiflorum</name>
    <dbReference type="NCBI Taxonomy" id="4521"/>
    <lineage>
        <taxon>Eukaryota</taxon>
        <taxon>Viridiplantae</taxon>
        <taxon>Streptophyta</taxon>
        <taxon>Embryophyta</taxon>
        <taxon>Tracheophyta</taxon>
        <taxon>Spermatophyta</taxon>
        <taxon>Magnoliopsida</taxon>
        <taxon>Liliopsida</taxon>
        <taxon>Poales</taxon>
        <taxon>Poaceae</taxon>
        <taxon>BOP clade</taxon>
        <taxon>Pooideae</taxon>
        <taxon>Poodae</taxon>
        <taxon>Poeae</taxon>
        <taxon>Poeae Chloroplast Group 2 (Poeae type)</taxon>
        <taxon>Loliodinae</taxon>
        <taxon>Loliinae</taxon>
        <taxon>Lolium</taxon>
    </lineage>
</organism>
<dbReference type="PROSITE" id="PS50144">
    <property type="entry name" value="MATH"/>
    <property type="match status" value="1"/>
</dbReference>
<keyword evidence="6" id="KW-1185">Reference proteome</keyword>
<protein>
    <submittedName>
        <fullName evidence="5">Uncharacterized protein</fullName>
    </submittedName>
</protein>
<comment type="similarity">
    <text evidence="2">Belongs to the Tdpoz family.</text>
</comment>